<dbReference type="RefSeq" id="XP_009059147.1">
    <property type="nucleotide sequence ID" value="XM_009060899.1"/>
</dbReference>
<protein>
    <submittedName>
        <fullName evidence="2">Uncharacterized protein</fullName>
    </submittedName>
</protein>
<dbReference type="GeneID" id="20239722"/>
<accession>V3ZFU9</accession>
<evidence type="ECO:0000256" key="1">
    <source>
        <dbReference type="SAM" id="MobiDB-lite"/>
    </source>
</evidence>
<sequence>MTNMWMQTENGDMGVKDYYDVSYNQSNNSIEPEIDWSSYAKNNNENIPYYDNNDDDIYNTKDDDDDTENNAGEVGDVYNTEDDDDYDDNDNYVDDEKYYYRSKHTPGFNLNVLTTDLFKTPYNNKKSKIKIKIGFESGTSDSSPDSSFSDDVLSLNLSDNSRDFTTVFEYSGIGWILMPLKKTFLLRILENIKSLLLLASLCFE</sequence>
<dbReference type="KEGG" id="lgi:LOTGIDRAFT_164371"/>
<evidence type="ECO:0000313" key="2">
    <source>
        <dbReference type="EMBL" id="ESO90068.1"/>
    </source>
</evidence>
<dbReference type="CTD" id="20239722"/>
<proteinExistence type="predicted"/>
<gene>
    <name evidence="2" type="ORF">LOTGIDRAFT_164371</name>
</gene>
<feature type="compositionally biased region" description="Acidic residues" evidence="1">
    <location>
        <begin position="79"/>
        <end position="88"/>
    </location>
</feature>
<keyword evidence="3" id="KW-1185">Reference proteome</keyword>
<dbReference type="Proteomes" id="UP000030746">
    <property type="component" value="Unassembled WGS sequence"/>
</dbReference>
<dbReference type="HOGENOM" id="CLU_1344627_0_0_1"/>
<feature type="region of interest" description="Disordered" evidence="1">
    <location>
        <begin position="47"/>
        <end position="88"/>
    </location>
</feature>
<organism evidence="2 3">
    <name type="scientific">Lottia gigantea</name>
    <name type="common">Giant owl limpet</name>
    <dbReference type="NCBI Taxonomy" id="225164"/>
    <lineage>
        <taxon>Eukaryota</taxon>
        <taxon>Metazoa</taxon>
        <taxon>Spiralia</taxon>
        <taxon>Lophotrochozoa</taxon>
        <taxon>Mollusca</taxon>
        <taxon>Gastropoda</taxon>
        <taxon>Patellogastropoda</taxon>
        <taxon>Lottioidea</taxon>
        <taxon>Lottiidae</taxon>
        <taxon>Lottia</taxon>
    </lineage>
</organism>
<dbReference type="EMBL" id="KB202481">
    <property type="protein sequence ID" value="ESO90068.1"/>
    <property type="molecule type" value="Genomic_DNA"/>
</dbReference>
<reference evidence="2 3" key="1">
    <citation type="journal article" date="2013" name="Nature">
        <title>Insights into bilaterian evolution from three spiralian genomes.</title>
        <authorList>
            <person name="Simakov O."/>
            <person name="Marletaz F."/>
            <person name="Cho S.J."/>
            <person name="Edsinger-Gonzales E."/>
            <person name="Havlak P."/>
            <person name="Hellsten U."/>
            <person name="Kuo D.H."/>
            <person name="Larsson T."/>
            <person name="Lv J."/>
            <person name="Arendt D."/>
            <person name="Savage R."/>
            <person name="Osoegawa K."/>
            <person name="de Jong P."/>
            <person name="Grimwood J."/>
            <person name="Chapman J.A."/>
            <person name="Shapiro H."/>
            <person name="Aerts A."/>
            <person name="Otillar R.P."/>
            <person name="Terry A.Y."/>
            <person name="Boore J.L."/>
            <person name="Grigoriev I.V."/>
            <person name="Lindberg D.R."/>
            <person name="Seaver E.C."/>
            <person name="Weisblat D.A."/>
            <person name="Putnam N.H."/>
            <person name="Rokhsar D.S."/>
        </authorList>
    </citation>
    <scope>NUCLEOTIDE SEQUENCE [LARGE SCALE GENOMIC DNA]</scope>
</reference>
<feature type="compositionally biased region" description="Acidic residues" evidence="1">
    <location>
        <begin position="52"/>
        <end position="68"/>
    </location>
</feature>
<name>V3ZFU9_LOTGI</name>
<evidence type="ECO:0000313" key="3">
    <source>
        <dbReference type="Proteomes" id="UP000030746"/>
    </source>
</evidence>
<dbReference type="AlphaFoldDB" id="V3ZFU9"/>